<dbReference type="FunFam" id="1.10.10.60:FF:000117">
    <property type="entry name" value="BEL1-like homeodomain protein 9"/>
    <property type="match status" value="1"/>
</dbReference>
<dbReference type="SMART" id="SM00574">
    <property type="entry name" value="POX"/>
    <property type="match status" value="1"/>
</dbReference>
<evidence type="ECO:0000256" key="1">
    <source>
        <dbReference type="ARBA" id="ARBA00004123"/>
    </source>
</evidence>
<comment type="caution">
    <text evidence="11">The sequence shown here is derived from an EMBL/GenBank/DDBJ whole genome shotgun (WGS) entry which is preliminary data.</text>
</comment>
<dbReference type="PANTHER" id="PTHR11850">
    <property type="entry name" value="HOMEOBOX PROTEIN TRANSCRIPTION FACTORS"/>
    <property type="match status" value="1"/>
</dbReference>
<organism evidence="11 12">
    <name type="scientific">Colocasia esculenta</name>
    <name type="common">Wild taro</name>
    <name type="synonym">Arum esculentum</name>
    <dbReference type="NCBI Taxonomy" id="4460"/>
    <lineage>
        <taxon>Eukaryota</taxon>
        <taxon>Viridiplantae</taxon>
        <taxon>Streptophyta</taxon>
        <taxon>Embryophyta</taxon>
        <taxon>Tracheophyta</taxon>
        <taxon>Spermatophyta</taxon>
        <taxon>Magnoliopsida</taxon>
        <taxon>Liliopsida</taxon>
        <taxon>Araceae</taxon>
        <taxon>Aroideae</taxon>
        <taxon>Colocasieae</taxon>
        <taxon>Colocasia</taxon>
    </lineage>
</organism>
<keyword evidence="4 8" id="KW-0238">DNA-binding</keyword>
<dbReference type="Pfam" id="PF07526">
    <property type="entry name" value="POX"/>
    <property type="match status" value="2"/>
</dbReference>
<feature type="DNA-binding region" description="Homeobox" evidence="8">
    <location>
        <begin position="434"/>
        <end position="496"/>
    </location>
</feature>
<evidence type="ECO:0000256" key="8">
    <source>
        <dbReference type="PROSITE-ProRule" id="PRU00108"/>
    </source>
</evidence>
<keyword evidence="6" id="KW-0804">Transcription</keyword>
<dbReference type="InterPro" id="IPR008422">
    <property type="entry name" value="KN_HD"/>
</dbReference>
<evidence type="ECO:0000256" key="6">
    <source>
        <dbReference type="ARBA" id="ARBA00023163"/>
    </source>
</evidence>
<dbReference type="PROSITE" id="PS50071">
    <property type="entry name" value="HOMEOBOX_2"/>
    <property type="match status" value="1"/>
</dbReference>
<dbReference type="EMBL" id="NMUH01000782">
    <property type="protein sequence ID" value="MQL84724.1"/>
    <property type="molecule type" value="Genomic_DNA"/>
</dbReference>
<comment type="similarity">
    <text evidence="2">Belongs to the TALE/BELL homeobox family.</text>
</comment>
<dbReference type="GO" id="GO:0005634">
    <property type="term" value="C:nucleus"/>
    <property type="evidence" value="ECO:0007669"/>
    <property type="project" value="UniProtKB-SubCell"/>
</dbReference>
<feature type="domain" description="Homeobox" evidence="10">
    <location>
        <begin position="432"/>
        <end position="495"/>
    </location>
</feature>
<dbReference type="Proteomes" id="UP000652761">
    <property type="component" value="Unassembled WGS sequence"/>
</dbReference>
<dbReference type="InterPro" id="IPR009057">
    <property type="entry name" value="Homeodomain-like_sf"/>
</dbReference>
<sequence length="767" mass="83207">MATFFHGGPPEIQGDGLQTLYLMNPGYVGYAADGPGTPANMLLLNTTVNSLSPAAVSASPPGSQQHLLGIPLHAQVAAAASSSQDHSRPPPIAVPHDVSAVHGVVPRLHYNLWNPLPGSNPGVDMSPGAQQLRRNPVPLPSQQVLSLSLSPQQPHYVGYRQEHDMTPRAQAISPASGGDDMRILVPPSSGSEAAGSGVPGLQSVLMGSKYLKATQQLLEEVVNVGKGIKDESPKAPKTQAKANKEAEEAAGEETSSKRAAELTTAERQELQMKKAKLVSMLDEVSFHLDSGGILQSLEQSSKGGVRGGKKGLITLFSSSLLFMRMLRSPGLPVEQRYRQYHHQMQIVVSSFEAIAGYGSARTYTSLALQTISKQFRCLKDAIAGQIRATSRSLGEEDSLAGGGKSEGGSRLRFVDHHLRQQRALQQLGMMQHNAWRPQRGLPERAVSVLRAWLFEHFLHPYPKDSDKLMLARQTGLTRSQVSNWFINARVRLWKPMVEEMYMEEVKDQEHHNMGDDKITGKNDLKDDSSTPPEDSPTRTEQTDSLLTRQDSGDPKQQYHHHHHHHAPAAMIPTSDAAGIIRMQAATYGDTDSMVQQKLKKARTEDSLHINSISHSIAMGMDFKPETSSNREFFTKFGDARRSVEETGYSLLTGAAAAHGGGFGAPFTMGDIGRFDPEQFAPRYPGNGVSLTLGLQHCESLSLSGAQPSFLSADSIPLGRRLDMGTDAGDFCSLRNAPSVAHSSNAFENINIQNRKGFAAALLPDFVA</sequence>
<evidence type="ECO:0000256" key="5">
    <source>
        <dbReference type="ARBA" id="ARBA00023155"/>
    </source>
</evidence>
<evidence type="ECO:0000313" key="11">
    <source>
        <dbReference type="EMBL" id="MQL84724.1"/>
    </source>
</evidence>
<dbReference type="GO" id="GO:0003677">
    <property type="term" value="F:DNA binding"/>
    <property type="evidence" value="ECO:0007669"/>
    <property type="project" value="UniProtKB-UniRule"/>
</dbReference>
<dbReference type="Gene3D" id="1.10.10.60">
    <property type="entry name" value="Homeodomain-like"/>
    <property type="match status" value="1"/>
</dbReference>
<evidence type="ECO:0000256" key="7">
    <source>
        <dbReference type="ARBA" id="ARBA00023242"/>
    </source>
</evidence>
<evidence type="ECO:0000256" key="3">
    <source>
        <dbReference type="ARBA" id="ARBA00023015"/>
    </source>
</evidence>
<dbReference type="InterPro" id="IPR006563">
    <property type="entry name" value="POX_dom"/>
</dbReference>
<dbReference type="SMART" id="SM00389">
    <property type="entry name" value="HOX"/>
    <property type="match status" value="1"/>
</dbReference>
<keyword evidence="3" id="KW-0805">Transcription regulation</keyword>
<dbReference type="SUPFAM" id="SSF46689">
    <property type="entry name" value="Homeodomain-like"/>
    <property type="match status" value="1"/>
</dbReference>
<evidence type="ECO:0000256" key="9">
    <source>
        <dbReference type="SAM" id="MobiDB-lite"/>
    </source>
</evidence>
<comment type="subcellular location">
    <subcellularLocation>
        <location evidence="1 8">Nucleus</location>
    </subcellularLocation>
</comment>
<name>A0A843USL7_COLES</name>
<reference evidence="11" key="1">
    <citation type="submission" date="2017-07" db="EMBL/GenBank/DDBJ databases">
        <title>Taro Niue Genome Assembly and Annotation.</title>
        <authorList>
            <person name="Atibalentja N."/>
            <person name="Keating K."/>
            <person name="Fields C.J."/>
        </authorList>
    </citation>
    <scope>NUCLEOTIDE SEQUENCE</scope>
    <source>
        <strain evidence="11">Niue_2</strain>
        <tissue evidence="11">Leaf</tissue>
    </source>
</reference>
<dbReference type="GO" id="GO:0006355">
    <property type="term" value="P:regulation of DNA-templated transcription"/>
    <property type="evidence" value="ECO:0007669"/>
    <property type="project" value="InterPro"/>
</dbReference>
<gene>
    <name evidence="11" type="ORF">Taro_017230</name>
</gene>
<evidence type="ECO:0000256" key="4">
    <source>
        <dbReference type="ARBA" id="ARBA00023125"/>
    </source>
</evidence>
<keyword evidence="7 8" id="KW-0539">Nucleus</keyword>
<evidence type="ECO:0000259" key="10">
    <source>
        <dbReference type="PROSITE" id="PS50071"/>
    </source>
</evidence>
<feature type="region of interest" description="Disordered" evidence="9">
    <location>
        <begin position="228"/>
        <end position="260"/>
    </location>
</feature>
<dbReference type="AlphaFoldDB" id="A0A843USL7"/>
<evidence type="ECO:0000313" key="12">
    <source>
        <dbReference type="Proteomes" id="UP000652761"/>
    </source>
</evidence>
<feature type="region of interest" description="Disordered" evidence="9">
    <location>
        <begin position="506"/>
        <end position="565"/>
    </location>
</feature>
<dbReference type="Pfam" id="PF05920">
    <property type="entry name" value="Homeobox_KN"/>
    <property type="match status" value="1"/>
</dbReference>
<dbReference type="CDD" id="cd00086">
    <property type="entry name" value="homeodomain"/>
    <property type="match status" value="1"/>
</dbReference>
<accession>A0A843USL7</accession>
<feature type="compositionally biased region" description="Basic and acidic residues" evidence="9">
    <location>
        <begin position="506"/>
        <end position="528"/>
    </location>
</feature>
<proteinExistence type="inferred from homology"/>
<keyword evidence="12" id="KW-1185">Reference proteome</keyword>
<dbReference type="InterPro" id="IPR050224">
    <property type="entry name" value="TALE_homeobox"/>
</dbReference>
<dbReference type="OrthoDB" id="10056939at2759"/>
<evidence type="ECO:0000256" key="2">
    <source>
        <dbReference type="ARBA" id="ARBA00006454"/>
    </source>
</evidence>
<keyword evidence="5 8" id="KW-0371">Homeobox</keyword>
<dbReference type="InterPro" id="IPR001356">
    <property type="entry name" value="HD"/>
</dbReference>
<protein>
    <recommendedName>
        <fullName evidence="10">Homeobox domain-containing protein</fullName>
    </recommendedName>
</protein>